<dbReference type="Pfam" id="PF00842">
    <property type="entry name" value="Ala_racemase_C"/>
    <property type="match status" value="1"/>
</dbReference>
<evidence type="ECO:0000256" key="3">
    <source>
        <dbReference type="ARBA" id="ARBA00023235"/>
    </source>
</evidence>
<dbReference type="GO" id="GO:0008784">
    <property type="term" value="F:alanine racemase activity"/>
    <property type="evidence" value="ECO:0007669"/>
    <property type="project" value="UniProtKB-EC"/>
</dbReference>
<protein>
    <submittedName>
        <fullName evidence="6">Alanine racemase</fullName>
        <ecNumber evidence="6">5.1.1.1</ecNumber>
    </submittedName>
</protein>
<evidence type="ECO:0000259" key="5">
    <source>
        <dbReference type="SMART" id="SM01005"/>
    </source>
</evidence>
<dbReference type="PANTHER" id="PTHR30511">
    <property type="entry name" value="ALANINE RACEMASE"/>
    <property type="match status" value="1"/>
</dbReference>
<accession>A0A9E8S959</accession>
<evidence type="ECO:0000256" key="2">
    <source>
        <dbReference type="ARBA" id="ARBA00022898"/>
    </source>
</evidence>
<dbReference type="SUPFAM" id="SSF51419">
    <property type="entry name" value="PLP-binding barrel"/>
    <property type="match status" value="1"/>
</dbReference>
<dbReference type="PRINTS" id="PR00992">
    <property type="entry name" value="ALARACEMASE"/>
</dbReference>
<reference evidence="6" key="1">
    <citation type="submission" date="2022-11" db="EMBL/GenBank/DDBJ databases">
        <title>Description of Microcella daejonensis nov. sp, isolated from riverside soil.</title>
        <authorList>
            <person name="Molina K.M."/>
            <person name="Kim S.B."/>
        </authorList>
    </citation>
    <scope>NUCLEOTIDE SEQUENCE</scope>
    <source>
        <strain evidence="6">MMS21-STM12</strain>
    </source>
</reference>
<dbReference type="GO" id="GO:0030170">
    <property type="term" value="F:pyridoxal phosphate binding"/>
    <property type="evidence" value="ECO:0007669"/>
    <property type="project" value="TreeGrafter"/>
</dbReference>
<sequence length="368" mass="38021">MTELLGGGADQPSPALVIDHAALIDNLRAVRARVAPAELILVVKDDAYGQGLAPIVATAVAEGITWFGVSDLGTALEVRELAGRTARVLAWPAGASDGVDRAVRASIDLGVGDAALLETVAAEARAAGAVARIHLKIDTGLHRNGFRPEDWAETVHRARVLEQSGFLRVVGVWSHIAEASDAEDDAARALFDAAVEQLEAAGMRLELRHLAASAAAFARPEFRYDAVRIGAFCYGVRSAEGPGAGSLGLRPVATLQGTVIAVHDETVTVALGSLDGVPSTLAGRVAVGTPAGPRELLRVDADSLAVLGWPGAAVGDVIAVFGSGMLGERSATTLAEAIGTIGEEILLRVSPRIPRLHRGTAPVASPER</sequence>
<evidence type="ECO:0000313" key="7">
    <source>
        <dbReference type="Proteomes" id="UP001164706"/>
    </source>
</evidence>
<dbReference type="Gene3D" id="2.40.37.10">
    <property type="entry name" value="Lyase, Ornithine Decarboxylase, Chain A, domain 1"/>
    <property type="match status" value="1"/>
</dbReference>
<dbReference type="InterPro" id="IPR011079">
    <property type="entry name" value="Ala_racemase_C"/>
</dbReference>
<dbReference type="InterPro" id="IPR001608">
    <property type="entry name" value="Ala_racemase_N"/>
</dbReference>
<dbReference type="AlphaFoldDB" id="A0A9E8S959"/>
<dbReference type="RefSeq" id="WP_267780901.1">
    <property type="nucleotide sequence ID" value="NZ_CP113089.1"/>
</dbReference>
<gene>
    <name evidence="6" type="ORF">OVN18_11410</name>
</gene>
<dbReference type="GO" id="GO:0030632">
    <property type="term" value="P:D-alanine biosynthetic process"/>
    <property type="evidence" value="ECO:0007669"/>
    <property type="project" value="TreeGrafter"/>
</dbReference>
<evidence type="ECO:0000256" key="4">
    <source>
        <dbReference type="PIRSR" id="PIRSR600821-50"/>
    </source>
</evidence>
<dbReference type="GO" id="GO:0009252">
    <property type="term" value="P:peptidoglycan biosynthetic process"/>
    <property type="evidence" value="ECO:0007669"/>
    <property type="project" value="TreeGrafter"/>
</dbReference>
<dbReference type="InterPro" id="IPR029066">
    <property type="entry name" value="PLP-binding_barrel"/>
</dbReference>
<evidence type="ECO:0000313" key="6">
    <source>
        <dbReference type="EMBL" id="WAB81141.1"/>
    </source>
</evidence>
<proteinExistence type="predicted"/>
<dbReference type="PANTHER" id="PTHR30511:SF0">
    <property type="entry name" value="ALANINE RACEMASE, CATABOLIC-RELATED"/>
    <property type="match status" value="1"/>
</dbReference>
<organism evidence="6 7">
    <name type="scientific">Microcella daejeonensis</name>
    <dbReference type="NCBI Taxonomy" id="2994971"/>
    <lineage>
        <taxon>Bacteria</taxon>
        <taxon>Bacillati</taxon>
        <taxon>Actinomycetota</taxon>
        <taxon>Actinomycetes</taxon>
        <taxon>Micrococcales</taxon>
        <taxon>Microbacteriaceae</taxon>
        <taxon>Microcella</taxon>
    </lineage>
</organism>
<name>A0A9E8S959_9MICO</name>
<keyword evidence="7" id="KW-1185">Reference proteome</keyword>
<feature type="domain" description="Alanine racemase C-terminal" evidence="5">
    <location>
        <begin position="252"/>
        <end position="358"/>
    </location>
</feature>
<keyword evidence="2 4" id="KW-0663">Pyridoxal phosphate</keyword>
<dbReference type="Proteomes" id="UP001164706">
    <property type="component" value="Chromosome"/>
</dbReference>
<dbReference type="SMART" id="SM01005">
    <property type="entry name" value="Ala_racemase_C"/>
    <property type="match status" value="1"/>
</dbReference>
<dbReference type="KEGG" id="mdb:OVN18_11410"/>
<dbReference type="SUPFAM" id="SSF50621">
    <property type="entry name" value="Alanine racemase C-terminal domain-like"/>
    <property type="match status" value="1"/>
</dbReference>
<dbReference type="Gene3D" id="3.20.20.10">
    <property type="entry name" value="Alanine racemase"/>
    <property type="match status" value="1"/>
</dbReference>
<feature type="modified residue" description="N6-(pyridoxal phosphate)lysine" evidence="4">
    <location>
        <position position="44"/>
    </location>
</feature>
<keyword evidence="3 6" id="KW-0413">Isomerase</keyword>
<dbReference type="EMBL" id="CP113089">
    <property type="protein sequence ID" value="WAB81141.1"/>
    <property type="molecule type" value="Genomic_DNA"/>
</dbReference>
<dbReference type="Pfam" id="PF01168">
    <property type="entry name" value="Ala_racemase_N"/>
    <property type="match status" value="1"/>
</dbReference>
<dbReference type="GO" id="GO:0005829">
    <property type="term" value="C:cytosol"/>
    <property type="evidence" value="ECO:0007669"/>
    <property type="project" value="TreeGrafter"/>
</dbReference>
<dbReference type="InterPro" id="IPR000821">
    <property type="entry name" value="Ala_racemase"/>
</dbReference>
<dbReference type="InterPro" id="IPR009006">
    <property type="entry name" value="Ala_racemase/Decarboxylase_C"/>
</dbReference>
<evidence type="ECO:0000256" key="1">
    <source>
        <dbReference type="ARBA" id="ARBA00001933"/>
    </source>
</evidence>
<dbReference type="EC" id="5.1.1.1" evidence="6"/>
<comment type="cofactor">
    <cofactor evidence="1 4">
        <name>pyridoxal 5'-phosphate</name>
        <dbReference type="ChEBI" id="CHEBI:597326"/>
    </cofactor>
</comment>